<dbReference type="NCBIfam" id="TIGR00455">
    <property type="entry name" value="apsK"/>
    <property type="match status" value="1"/>
</dbReference>
<dbReference type="GO" id="GO:0070814">
    <property type="term" value="P:hydrogen sulfide biosynthetic process"/>
    <property type="evidence" value="ECO:0007669"/>
    <property type="project" value="UniProtKB-UniRule"/>
</dbReference>
<dbReference type="KEGG" id="pmet:G4Y79_06930"/>
<dbReference type="EC" id="2.7.1.25" evidence="4 8"/>
<dbReference type="GO" id="GO:0004020">
    <property type="term" value="F:adenylylsulfate kinase activity"/>
    <property type="evidence" value="ECO:0007669"/>
    <property type="project" value="UniProtKB-UniRule"/>
</dbReference>
<dbReference type="CDD" id="cd02027">
    <property type="entry name" value="APSK"/>
    <property type="match status" value="1"/>
</dbReference>
<dbReference type="InterPro" id="IPR027417">
    <property type="entry name" value="P-loop_NTPase"/>
</dbReference>
<feature type="active site" description="Phosphoserine intermediate" evidence="8">
    <location>
        <position position="87"/>
    </location>
</feature>
<protein>
    <recommendedName>
        <fullName evidence="4 8">Adenylyl-sulfate kinase</fullName>
        <ecNumber evidence="4 8">2.7.1.25</ecNumber>
    </recommendedName>
    <alternativeName>
        <fullName evidence="8">APS kinase</fullName>
    </alternativeName>
    <alternativeName>
        <fullName evidence="8">ATP adenosine-5'-phosphosulfate 3'-phosphotransferase</fullName>
    </alternativeName>
    <alternativeName>
        <fullName evidence="8">Adenosine-5'-phosphosulfate kinase</fullName>
    </alternativeName>
</protein>
<evidence type="ECO:0000256" key="7">
    <source>
        <dbReference type="ARBA" id="ARBA00022840"/>
    </source>
</evidence>
<dbReference type="FunFam" id="3.40.50.300:FF:000802">
    <property type="entry name" value="Sulfate adenylyltransferase"/>
    <property type="match status" value="1"/>
</dbReference>
<dbReference type="InterPro" id="IPR002891">
    <property type="entry name" value="APS"/>
</dbReference>
<proteinExistence type="inferred from homology"/>
<keyword evidence="6 8" id="KW-0547">Nucleotide-binding</keyword>
<evidence type="ECO:0000256" key="5">
    <source>
        <dbReference type="ARBA" id="ARBA00022679"/>
    </source>
</evidence>
<comment type="pathway">
    <text evidence="3 8 9">Sulfur metabolism; hydrogen sulfide biosynthesis; sulfite from sulfate: step 2/3.</text>
</comment>
<evidence type="ECO:0000259" key="10">
    <source>
        <dbReference type="Pfam" id="PF01583"/>
    </source>
</evidence>
<dbReference type="RefSeq" id="WP_195172165.1">
    <property type="nucleotide sequence ID" value="NZ_CP062983.1"/>
</dbReference>
<dbReference type="GO" id="GO:0010134">
    <property type="term" value="P:sulfate assimilation via adenylyl sulfate reduction"/>
    <property type="evidence" value="ECO:0007669"/>
    <property type="project" value="TreeGrafter"/>
</dbReference>
<keyword evidence="8 9" id="KW-0418">Kinase</keyword>
<dbReference type="GO" id="GO:0005524">
    <property type="term" value="F:ATP binding"/>
    <property type="evidence" value="ECO:0007669"/>
    <property type="project" value="UniProtKB-UniRule"/>
</dbReference>
<dbReference type="InterPro" id="IPR050512">
    <property type="entry name" value="Sulf_AdTrans/APS_kinase"/>
</dbReference>
<dbReference type="NCBIfam" id="NF003013">
    <property type="entry name" value="PRK03846.1"/>
    <property type="match status" value="1"/>
</dbReference>
<dbReference type="PANTHER" id="PTHR42700:SF1">
    <property type="entry name" value="SULFATE ADENYLYLTRANSFERASE"/>
    <property type="match status" value="1"/>
</dbReference>
<dbReference type="Proteomes" id="UP000594468">
    <property type="component" value="Chromosome"/>
</dbReference>
<dbReference type="PANTHER" id="PTHR42700">
    <property type="entry name" value="SULFATE ADENYLYLTRANSFERASE"/>
    <property type="match status" value="1"/>
</dbReference>
<dbReference type="AlphaFoldDB" id="A0A7S8EBX4"/>
<dbReference type="Gene3D" id="3.40.50.300">
    <property type="entry name" value="P-loop containing nucleotide triphosphate hydrolases"/>
    <property type="match status" value="1"/>
</dbReference>
<feature type="domain" description="APS kinase" evidence="10">
    <location>
        <begin position="6"/>
        <end position="153"/>
    </location>
</feature>
<evidence type="ECO:0000313" key="12">
    <source>
        <dbReference type="Proteomes" id="UP000594468"/>
    </source>
</evidence>
<gene>
    <name evidence="8 11" type="primary">cysC</name>
    <name evidence="11" type="ORF">G4Y79_06930</name>
</gene>
<dbReference type="Pfam" id="PF01583">
    <property type="entry name" value="APS_kinase"/>
    <property type="match status" value="1"/>
</dbReference>
<keyword evidence="7 8" id="KW-0067">ATP-binding</keyword>
<comment type="catalytic activity">
    <reaction evidence="1 8 9">
        <text>adenosine 5'-phosphosulfate + ATP = 3'-phosphoadenylyl sulfate + ADP + H(+)</text>
        <dbReference type="Rhea" id="RHEA:24152"/>
        <dbReference type="ChEBI" id="CHEBI:15378"/>
        <dbReference type="ChEBI" id="CHEBI:30616"/>
        <dbReference type="ChEBI" id="CHEBI:58243"/>
        <dbReference type="ChEBI" id="CHEBI:58339"/>
        <dbReference type="ChEBI" id="CHEBI:456216"/>
        <dbReference type="EC" id="2.7.1.25"/>
    </reaction>
</comment>
<evidence type="ECO:0000256" key="8">
    <source>
        <dbReference type="HAMAP-Rule" id="MF_00065"/>
    </source>
</evidence>
<accession>A0A7S8EBX4</accession>
<evidence type="ECO:0000256" key="1">
    <source>
        <dbReference type="ARBA" id="ARBA00001823"/>
    </source>
</evidence>
<evidence type="ECO:0000256" key="9">
    <source>
        <dbReference type="RuleBase" id="RU004347"/>
    </source>
</evidence>
<keyword evidence="12" id="KW-1185">Reference proteome</keyword>
<comment type="similarity">
    <text evidence="8 9">Belongs to the APS kinase family.</text>
</comment>
<sequence>MSQYEGYTLWLTGLSGAGKTTIAKALEARLKEAGYLIERLDGDVVRQSLTRDLGFSKEDRDKNIERVTFVAKLLSRNGVGVISSFISPYQATRDEVRQETTNFIEVFVHAPLEVCAERDVKGLYAKAFAGEIPNFTGVSDPYEAPENPELVVNTHLETVDESVDKIITYLVQRGFISSLPARTEALA</sequence>
<organism evidence="11 12">
    <name type="scientific">Phototrophicus methaneseepsis</name>
    <dbReference type="NCBI Taxonomy" id="2710758"/>
    <lineage>
        <taxon>Bacteria</taxon>
        <taxon>Bacillati</taxon>
        <taxon>Chloroflexota</taxon>
        <taxon>Candidatus Thermofontia</taxon>
        <taxon>Phototrophicales</taxon>
        <taxon>Phototrophicaceae</taxon>
        <taxon>Phototrophicus</taxon>
    </lineage>
</organism>
<evidence type="ECO:0000256" key="4">
    <source>
        <dbReference type="ARBA" id="ARBA00012121"/>
    </source>
</evidence>
<dbReference type="NCBIfam" id="NF002059">
    <property type="entry name" value="PRK00889.1"/>
    <property type="match status" value="1"/>
</dbReference>
<feature type="binding site" evidence="8">
    <location>
        <begin position="13"/>
        <end position="20"/>
    </location>
    <ligand>
        <name>ATP</name>
        <dbReference type="ChEBI" id="CHEBI:30616"/>
    </ligand>
</feature>
<keyword evidence="5 8" id="KW-0808">Transferase</keyword>
<dbReference type="UniPathway" id="UPA00140">
    <property type="reaction ID" value="UER00205"/>
</dbReference>
<dbReference type="HAMAP" id="MF_00065">
    <property type="entry name" value="Adenylyl_sulf_kinase"/>
    <property type="match status" value="1"/>
</dbReference>
<name>A0A7S8EBX4_9CHLR</name>
<evidence type="ECO:0000256" key="2">
    <source>
        <dbReference type="ARBA" id="ARBA00002632"/>
    </source>
</evidence>
<evidence type="ECO:0000256" key="3">
    <source>
        <dbReference type="ARBA" id="ARBA00004806"/>
    </source>
</evidence>
<keyword evidence="8" id="KW-0597">Phosphoprotein</keyword>
<comment type="function">
    <text evidence="2 8 9">Catalyzes the synthesis of activated sulfate.</text>
</comment>
<evidence type="ECO:0000313" key="11">
    <source>
        <dbReference type="EMBL" id="QPC84101.1"/>
    </source>
</evidence>
<dbReference type="InterPro" id="IPR059117">
    <property type="entry name" value="APS_kinase_dom"/>
</dbReference>
<dbReference type="GO" id="GO:0005737">
    <property type="term" value="C:cytoplasm"/>
    <property type="evidence" value="ECO:0007669"/>
    <property type="project" value="TreeGrafter"/>
</dbReference>
<reference evidence="11 12" key="1">
    <citation type="submission" date="2020-02" db="EMBL/GenBank/DDBJ databases">
        <authorList>
            <person name="Zheng R.K."/>
            <person name="Sun C.M."/>
        </authorList>
    </citation>
    <scope>NUCLEOTIDE SEQUENCE [LARGE SCALE GENOMIC DNA]</scope>
    <source>
        <strain evidence="12">rifampicinis</strain>
    </source>
</reference>
<dbReference type="GO" id="GO:0019379">
    <property type="term" value="P:sulfate assimilation, phosphoadenylyl sulfate reduction by phosphoadenylyl-sulfate reductase (thioredoxin)"/>
    <property type="evidence" value="ECO:0007669"/>
    <property type="project" value="TreeGrafter"/>
</dbReference>
<dbReference type="EMBL" id="CP062983">
    <property type="protein sequence ID" value="QPC84101.1"/>
    <property type="molecule type" value="Genomic_DNA"/>
</dbReference>
<dbReference type="GO" id="GO:0004781">
    <property type="term" value="F:sulfate adenylyltransferase (ATP) activity"/>
    <property type="evidence" value="ECO:0007669"/>
    <property type="project" value="TreeGrafter"/>
</dbReference>
<evidence type="ECO:0000256" key="6">
    <source>
        <dbReference type="ARBA" id="ARBA00022741"/>
    </source>
</evidence>
<dbReference type="SUPFAM" id="SSF52540">
    <property type="entry name" value="P-loop containing nucleoside triphosphate hydrolases"/>
    <property type="match status" value="1"/>
</dbReference>